<organism evidence="5 6">
    <name type="scientific">Agrilus planipennis</name>
    <name type="common">Emerald ash borer</name>
    <name type="synonym">Agrilus marcopoli</name>
    <dbReference type="NCBI Taxonomy" id="224129"/>
    <lineage>
        <taxon>Eukaryota</taxon>
        <taxon>Metazoa</taxon>
        <taxon>Ecdysozoa</taxon>
        <taxon>Arthropoda</taxon>
        <taxon>Hexapoda</taxon>
        <taxon>Insecta</taxon>
        <taxon>Pterygota</taxon>
        <taxon>Neoptera</taxon>
        <taxon>Endopterygota</taxon>
        <taxon>Coleoptera</taxon>
        <taxon>Polyphaga</taxon>
        <taxon>Elateriformia</taxon>
        <taxon>Buprestoidea</taxon>
        <taxon>Buprestidae</taxon>
        <taxon>Agrilinae</taxon>
        <taxon>Agrilus</taxon>
    </lineage>
</organism>
<dbReference type="Proteomes" id="UP000192223">
    <property type="component" value="Unplaced"/>
</dbReference>
<accession>A0A7F5RGY6</accession>
<dbReference type="InParanoid" id="A0A7F5RGY6"/>
<keyword evidence="5" id="KW-1185">Reference proteome</keyword>
<dbReference type="InterPro" id="IPR001611">
    <property type="entry name" value="Leu-rich_rpt"/>
</dbReference>
<gene>
    <name evidence="6" type="primary">LOC108738337</name>
</gene>
<dbReference type="OrthoDB" id="1394818at2759"/>
<dbReference type="Pfam" id="PF00560">
    <property type="entry name" value="LRR_1"/>
    <property type="match status" value="1"/>
</dbReference>
<dbReference type="PANTHER" id="PTHR48051">
    <property type="match status" value="1"/>
</dbReference>
<keyword evidence="4" id="KW-0812">Transmembrane</keyword>
<dbReference type="InterPro" id="IPR003591">
    <property type="entry name" value="Leu-rich_rpt_typical-subtyp"/>
</dbReference>
<evidence type="ECO:0000313" key="5">
    <source>
        <dbReference type="Proteomes" id="UP000192223"/>
    </source>
</evidence>
<reference evidence="6" key="1">
    <citation type="submission" date="2025-08" db="UniProtKB">
        <authorList>
            <consortium name="RefSeq"/>
        </authorList>
    </citation>
    <scope>IDENTIFICATION</scope>
    <source>
        <tissue evidence="6">Entire body</tissue>
    </source>
</reference>
<dbReference type="AlphaFoldDB" id="A0A7F5RGY6"/>
<keyword evidence="4" id="KW-0472">Membrane</keyword>
<dbReference type="InterPro" id="IPR032675">
    <property type="entry name" value="LRR_dom_sf"/>
</dbReference>
<dbReference type="Pfam" id="PF13855">
    <property type="entry name" value="LRR_8"/>
    <property type="match status" value="1"/>
</dbReference>
<dbReference type="RefSeq" id="XP_025835135.1">
    <property type="nucleotide sequence ID" value="XM_025979350.1"/>
</dbReference>
<keyword evidence="3" id="KW-0175">Coiled coil</keyword>
<evidence type="ECO:0000256" key="4">
    <source>
        <dbReference type="SAM" id="Phobius"/>
    </source>
</evidence>
<evidence type="ECO:0000313" key="6">
    <source>
        <dbReference type="RefSeq" id="XP_025835135.1"/>
    </source>
</evidence>
<dbReference type="SMART" id="SM00369">
    <property type="entry name" value="LRR_TYP"/>
    <property type="match status" value="3"/>
</dbReference>
<keyword evidence="1" id="KW-0433">Leucine-rich repeat</keyword>
<evidence type="ECO:0000256" key="2">
    <source>
        <dbReference type="ARBA" id="ARBA00022737"/>
    </source>
</evidence>
<sequence length="339" mass="39696">MAPAKKINLKDKVEDGEIDLSMLSLEDVPVREIASVKKVYSLDLSNNHLERLPNNFATLTNLTKIDLSKNNLKELPENFGNLEKLVHLDLYKNQLQHLPLSFHGLKNLKWLDLKDNPLVPAIAKIAGPCLDNKQCQLCAKSIIQFYSEMNEKVEQMKIDQKAQILKNLAYKAKQEKKKKDKKQRQKDKNDNLAKENIKKEEIETISEQIIEKEQETRLIVKQRSSSGSGVLRTIFLLIFFLSLGLFLLTAFKVKYLQSTEQHIVSMWMMLREYFPNYWENYVIIFEKKFVHCHLLIGNYLIRIYENLSNSPYMLLIQDYIFYTARSISKQLNEVFHNIL</sequence>
<feature type="coiled-coil region" evidence="3">
    <location>
        <begin position="165"/>
        <end position="195"/>
    </location>
</feature>
<dbReference type="GO" id="GO:0005737">
    <property type="term" value="C:cytoplasm"/>
    <property type="evidence" value="ECO:0007669"/>
    <property type="project" value="TreeGrafter"/>
</dbReference>
<keyword evidence="4" id="KW-1133">Transmembrane helix</keyword>
<proteinExistence type="predicted"/>
<keyword evidence="2" id="KW-0677">Repeat</keyword>
<dbReference type="SUPFAM" id="SSF52058">
    <property type="entry name" value="L domain-like"/>
    <property type="match status" value="1"/>
</dbReference>
<dbReference type="PROSITE" id="PS51450">
    <property type="entry name" value="LRR"/>
    <property type="match status" value="1"/>
</dbReference>
<evidence type="ECO:0000256" key="1">
    <source>
        <dbReference type="ARBA" id="ARBA00022614"/>
    </source>
</evidence>
<evidence type="ECO:0000256" key="3">
    <source>
        <dbReference type="SAM" id="Coils"/>
    </source>
</evidence>
<dbReference type="GeneID" id="108738337"/>
<name>A0A7F5RGY6_AGRPL</name>
<dbReference type="KEGG" id="apln:108738337"/>
<dbReference type="Gene3D" id="3.80.10.10">
    <property type="entry name" value="Ribonuclease Inhibitor"/>
    <property type="match status" value="1"/>
</dbReference>
<dbReference type="InterPro" id="IPR050216">
    <property type="entry name" value="LRR_domain-containing"/>
</dbReference>
<dbReference type="PANTHER" id="PTHR48051:SF1">
    <property type="entry name" value="RAS SUPPRESSOR PROTEIN 1"/>
    <property type="match status" value="1"/>
</dbReference>
<protein>
    <submittedName>
        <fullName evidence="6">Leucine-rich repeat-containing protein 59</fullName>
    </submittedName>
</protein>
<feature type="transmembrane region" description="Helical" evidence="4">
    <location>
        <begin position="230"/>
        <end position="251"/>
    </location>
</feature>